<evidence type="ECO:0000313" key="1">
    <source>
        <dbReference type="EMBL" id="KAJ9106705.1"/>
    </source>
</evidence>
<feature type="non-terminal residue" evidence="1">
    <location>
        <position position="1"/>
    </location>
</feature>
<evidence type="ECO:0000313" key="2">
    <source>
        <dbReference type="Proteomes" id="UP001230649"/>
    </source>
</evidence>
<dbReference type="Proteomes" id="UP001230649">
    <property type="component" value="Unassembled WGS sequence"/>
</dbReference>
<organism evidence="1 2">
    <name type="scientific">Naganishia adeliensis</name>
    <dbReference type="NCBI Taxonomy" id="92952"/>
    <lineage>
        <taxon>Eukaryota</taxon>
        <taxon>Fungi</taxon>
        <taxon>Dikarya</taxon>
        <taxon>Basidiomycota</taxon>
        <taxon>Agaricomycotina</taxon>
        <taxon>Tremellomycetes</taxon>
        <taxon>Filobasidiales</taxon>
        <taxon>Filobasidiaceae</taxon>
        <taxon>Naganishia</taxon>
    </lineage>
</organism>
<sequence length="362" mass="38133">VVESMCALPNMLVGDKLEVSSDMDTYVRPMIPLWSLPIAIACGNTLLIKPSERDPGAATMLVQLAEQAGVPPGVVSVIHGGPETVNYLCDDPRIKAISFVGGDKAGKHIWDRAGANGKRVQANLGAKNHAILMPDANKDHALNAISGAAFGAAGQRCMALSVLVTVGESKAWVPELIERARALKVGNGFDTDVDLGPVISPEAKQKIESLIRSCQTEGGKILLDGRGQQVDGYPDGNWVGPSVLEARPGMSCYESVLIAANHLRLRPSAEGFFSASTEIFGPVLTVVHAETIEDAIQLVNNNKYGNGASIFTASGANARLFERTIEAGQLGVNVPIPVPLPAWSWSGNKGSVLGGHSLYGKL</sequence>
<keyword evidence="2" id="KW-1185">Reference proteome</keyword>
<dbReference type="EMBL" id="JASBWS010000042">
    <property type="protein sequence ID" value="KAJ9106705.1"/>
    <property type="molecule type" value="Genomic_DNA"/>
</dbReference>
<accession>A0ACC2W4N6</accession>
<proteinExistence type="predicted"/>
<name>A0ACC2W4N6_9TREE</name>
<reference evidence="1" key="1">
    <citation type="submission" date="2023-04" db="EMBL/GenBank/DDBJ databases">
        <title>Draft Genome sequencing of Naganishia species isolated from polar environments using Oxford Nanopore Technology.</title>
        <authorList>
            <person name="Leo P."/>
            <person name="Venkateswaran K."/>
        </authorList>
    </citation>
    <scope>NUCLEOTIDE SEQUENCE</scope>
    <source>
        <strain evidence="1">MNA-CCFEE 5262</strain>
    </source>
</reference>
<comment type="caution">
    <text evidence="1">The sequence shown here is derived from an EMBL/GenBank/DDBJ whole genome shotgun (WGS) entry which is preliminary data.</text>
</comment>
<protein>
    <submittedName>
        <fullName evidence="1">Uncharacterized protein</fullName>
    </submittedName>
</protein>
<gene>
    <name evidence="1" type="ORF">QFC20_004036</name>
</gene>